<dbReference type="InterPro" id="IPR005846">
    <property type="entry name" value="A-D-PHexomutase_a/b/a-III"/>
</dbReference>
<evidence type="ECO:0000256" key="1">
    <source>
        <dbReference type="ARBA" id="ARBA00001946"/>
    </source>
</evidence>
<keyword evidence="8" id="KW-1185">Reference proteome</keyword>
<dbReference type="FunFam" id="3.40.120.10:FF:000010">
    <property type="entry name" value="phosphomannomutase/phosphoglucomutase isoform X1"/>
    <property type="match status" value="1"/>
</dbReference>
<evidence type="ECO:0000256" key="2">
    <source>
        <dbReference type="ARBA" id="ARBA00010231"/>
    </source>
</evidence>
<dbReference type="GO" id="GO:0005975">
    <property type="term" value="P:carbohydrate metabolic process"/>
    <property type="evidence" value="ECO:0007669"/>
    <property type="project" value="InterPro"/>
</dbReference>
<feature type="domain" description="Alpha-D-phosphohexomutase alpha/beta/alpha" evidence="6">
    <location>
        <begin position="377"/>
        <end position="474"/>
    </location>
</feature>
<dbReference type="AlphaFoldDB" id="A0A7J7IGN4"/>
<dbReference type="InterPro" id="IPR005841">
    <property type="entry name" value="Alpha-D-phosphohexomutase_SF"/>
</dbReference>
<evidence type="ECO:0000313" key="8">
    <source>
        <dbReference type="Proteomes" id="UP000530660"/>
    </source>
</evidence>
<dbReference type="PANTHER" id="PTHR42946">
    <property type="entry name" value="PHOSPHOHEXOSE MUTASE"/>
    <property type="match status" value="1"/>
</dbReference>
<dbReference type="OrthoDB" id="1743979at2759"/>
<dbReference type="SUPFAM" id="SSF53738">
    <property type="entry name" value="Phosphoglucomutase, first 3 domains"/>
    <property type="match status" value="3"/>
</dbReference>
<evidence type="ECO:0000259" key="6">
    <source>
        <dbReference type="Pfam" id="PF02880"/>
    </source>
</evidence>
<dbReference type="InterPro" id="IPR005844">
    <property type="entry name" value="A-D-PHexomutase_a/b/a-I"/>
</dbReference>
<dbReference type="PANTHER" id="PTHR42946:SF1">
    <property type="entry name" value="PHOSPHOGLUCOMUTASE (ALPHA-D-GLUCOSE-1,6-BISPHOSPHATE-DEPENDENT)"/>
    <property type="match status" value="1"/>
</dbReference>
<evidence type="ECO:0000313" key="7">
    <source>
        <dbReference type="EMBL" id="KAF6001910.1"/>
    </source>
</evidence>
<comment type="similarity">
    <text evidence="2">Belongs to the phosphohexose mutase family.</text>
</comment>
<dbReference type="Pfam" id="PF02880">
    <property type="entry name" value="PGM_PMM_III"/>
    <property type="match status" value="1"/>
</dbReference>
<dbReference type="InterPro" id="IPR016055">
    <property type="entry name" value="A-D-PHexomutase_a/b/a-I/II/III"/>
</dbReference>
<reference evidence="7 8" key="1">
    <citation type="journal article" date="2020" name="J. Phycol.">
        <title>Comparative genome analysis reveals Cyanidiococcus gen. nov., a new extremophilic red algal genus sister to Cyanidioschyzon (Cyanidioschyzonaceae, Rhodophyta).</title>
        <authorList>
            <person name="Liu S.-L."/>
            <person name="Chiang Y.-R."/>
            <person name="Yoon H.S."/>
            <person name="Fu H.-Y."/>
        </authorList>
    </citation>
    <scope>NUCLEOTIDE SEQUENCE [LARGE SCALE GENOMIC DNA]</scope>
    <source>
        <strain evidence="7 8">THAL066</strain>
    </source>
</reference>
<feature type="domain" description="Alpha-D-phosphohexomutase alpha/beta/alpha" evidence="4">
    <location>
        <begin position="90"/>
        <end position="237"/>
    </location>
</feature>
<protein>
    <recommendedName>
        <fullName evidence="9">Phosphomannomutase/phosphoglucomutase</fullName>
    </recommendedName>
</protein>
<name>A0A7J7IGN4_9RHOD</name>
<evidence type="ECO:0008006" key="9">
    <source>
        <dbReference type="Google" id="ProtNLM"/>
    </source>
</evidence>
<dbReference type="GO" id="GO:0004615">
    <property type="term" value="F:phosphomannomutase activity"/>
    <property type="evidence" value="ECO:0007669"/>
    <property type="project" value="TreeGrafter"/>
</dbReference>
<dbReference type="PRINTS" id="PR00509">
    <property type="entry name" value="PGMPMM"/>
</dbReference>
<dbReference type="InterPro" id="IPR050060">
    <property type="entry name" value="Phosphoglucosamine_mutase"/>
</dbReference>
<gene>
    <name evidence="7" type="ORF">F1559_001282</name>
</gene>
<comment type="caution">
    <text evidence="7">The sequence shown here is derived from an EMBL/GenBank/DDBJ whole genome shotgun (WGS) entry which is preliminary data.</text>
</comment>
<evidence type="ECO:0000256" key="3">
    <source>
        <dbReference type="ARBA" id="ARBA00022553"/>
    </source>
</evidence>
<dbReference type="Pfam" id="PF02879">
    <property type="entry name" value="PGM_PMM_II"/>
    <property type="match status" value="1"/>
</dbReference>
<dbReference type="Pfam" id="PF02878">
    <property type="entry name" value="PGM_PMM_I"/>
    <property type="match status" value="1"/>
</dbReference>
<feature type="domain" description="Alpha-D-phosphohexomutase alpha/beta/alpha" evidence="5">
    <location>
        <begin position="284"/>
        <end position="372"/>
    </location>
</feature>
<evidence type="ECO:0000259" key="4">
    <source>
        <dbReference type="Pfam" id="PF02878"/>
    </source>
</evidence>
<dbReference type="InterPro" id="IPR005845">
    <property type="entry name" value="A-D-PHexomutase_a/b/a-II"/>
</dbReference>
<dbReference type="Proteomes" id="UP000530660">
    <property type="component" value="Unassembled WGS sequence"/>
</dbReference>
<evidence type="ECO:0000259" key="5">
    <source>
        <dbReference type="Pfam" id="PF02879"/>
    </source>
</evidence>
<accession>A0A7J7IGN4</accession>
<keyword evidence="3" id="KW-0597">Phosphoprotein</keyword>
<sequence length="611" mass="67079">MFCHAIWRAQQPVRLEKLCFKKDAVRRRTAAQSTFFHGVRANSRFWLSKSLDGQSIVSKVVQNDGALSLRGTLHVDREEKAAFLELQNGSDIRGVALAAEGSRNRVTLTPSRSAEIAGAFARWLKRMRSEETATASVPARALRVAVGRDPRLSGAQLRDAVICALQNEGCEVFDVGLATTPAMFMSTVLGGFEYDGALMLTASHLPPDRNGMKFFTRQGGTDKKQIRMLLEDAYEHSTLRDAYHIDGLTAYVAAPRRVDLMSAYASYLRECIQRSIRSSSRSTEPLGGAHIIVDAGNGAAGFFATDVLAPLGADITGSQFLDPDGSFPNHVPNPEDQLAMRMACEAVLKSGADLGIVFDTDGDRCGFVDRDGKAINRNRLIALLAAIVLREHPGATILTDSVTSNGLAEFIRSHGGRHFRYRKGYKNIIDKACELNESGIDCPLAIETSGHGAMRENYMLDDGAYLAVKIVSELINLRSQGDNNGIVSLIEGLSEPLEEREFRLNLLTENYKETGKMIVDAFHDFVVGSGAPKGWTLERENYEGWRVAVEELDGRAGWLLLRQSLHDPLLPLNVESETLGGVAHICRILYGWAKPRFADVLDLSPLEKVLS</sequence>
<comment type="cofactor">
    <cofactor evidence="1">
        <name>Mg(2+)</name>
        <dbReference type="ChEBI" id="CHEBI:18420"/>
    </cofactor>
</comment>
<dbReference type="Gene3D" id="3.40.120.10">
    <property type="entry name" value="Alpha-D-Glucose-1,6-Bisphosphate, subunit A, domain 3"/>
    <property type="match status" value="3"/>
</dbReference>
<proteinExistence type="inferred from homology"/>
<dbReference type="EMBL" id="VWRR01000012">
    <property type="protein sequence ID" value="KAF6001910.1"/>
    <property type="molecule type" value="Genomic_DNA"/>
</dbReference>
<dbReference type="CDD" id="cd03089">
    <property type="entry name" value="PMM_PGM"/>
    <property type="match status" value="1"/>
</dbReference>
<organism evidence="7 8">
    <name type="scientific">Cyanidiococcus yangmingshanensis</name>
    <dbReference type="NCBI Taxonomy" id="2690220"/>
    <lineage>
        <taxon>Eukaryota</taxon>
        <taxon>Rhodophyta</taxon>
        <taxon>Bangiophyceae</taxon>
        <taxon>Cyanidiales</taxon>
        <taxon>Cyanidiaceae</taxon>
        <taxon>Cyanidiococcus</taxon>
    </lineage>
</organism>